<dbReference type="SUPFAM" id="SSF48613">
    <property type="entry name" value="Heme oxygenase-like"/>
    <property type="match status" value="1"/>
</dbReference>
<protein>
    <recommendedName>
        <fullName evidence="3">Heme oxygenase</fullName>
    </recommendedName>
</protein>
<evidence type="ECO:0000313" key="2">
    <source>
        <dbReference type="Proteomes" id="UP000241899"/>
    </source>
</evidence>
<dbReference type="InterPro" id="IPR016084">
    <property type="entry name" value="Haem_Oase-like_multi-hlx"/>
</dbReference>
<dbReference type="Proteomes" id="UP000241899">
    <property type="component" value="Unassembled WGS sequence"/>
</dbReference>
<accession>A0A2T4JG06</accession>
<evidence type="ECO:0008006" key="3">
    <source>
        <dbReference type="Google" id="ProtNLM"/>
    </source>
</evidence>
<dbReference type="OrthoDB" id="7866080at2"/>
<sequence>MLGPLWQATRDLHHQAEDHPLARAMIAGTITTQAWADWLQAHLTIQLALDPHLPLAVQRADALALDLLALLPVEAQPSRVAAEFAASLTDTVAIFGAAYLTIGAHRRGGRVIEKALREAGRDLPSRHTSFDDGPAAEAFVKQLREIPDLAPGARRAFVALSAVMDEIVARGDFEAPRAEVAVAR</sequence>
<name>A0A2T4JG06_9RHOB</name>
<evidence type="ECO:0000313" key="1">
    <source>
        <dbReference type="EMBL" id="PTE16727.1"/>
    </source>
</evidence>
<proteinExistence type="predicted"/>
<comment type="caution">
    <text evidence="1">The sequence shown here is derived from an EMBL/GenBank/DDBJ whole genome shotgun (WGS) entry which is preliminary data.</text>
</comment>
<reference evidence="1 2" key="1">
    <citation type="submission" date="2018-03" db="EMBL/GenBank/DDBJ databases">
        <title>Rhodobacter veldkampii.</title>
        <authorList>
            <person name="Meyer T.E."/>
            <person name="Miller S."/>
            <person name="Lodha T."/>
            <person name="Gandham S."/>
            <person name="Chintalapati S."/>
            <person name="Chintalapati V.R."/>
        </authorList>
    </citation>
    <scope>NUCLEOTIDE SEQUENCE [LARGE SCALE GENOMIC DNA]</scope>
    <source>
        <strain evidence="1 2">DSM 11550</strain>
    </source>
</reference>
<dbReference type="Gene3D" id="1.20.910.10">
    <property type="entry name" value="Heme oxygenase-like"/>
    <property type="match status" value="1"/>
</dbReference>
<dbReference type="RefSeq" id="WP_107325719.1">
    <property type="nucleotide sequence ID" value="NZ_NHSP01000060.1"/>
</dbReference>
<dbReference type="AlphaFoldDB" id="A0A2T4JG06"/>
<organism evidence="1 2">
    <name type="scientific">Phaeovulum veldkampii DSM 11550</name>
    <dbReference type="NCBI Taxonomy" id="1185920"/>
    <lineage>
        <taxon>Bacteria</taxon>
        <taxon>Pseudomonadati</taxon>
        <taxon>Pseudomonadota</taxon>
        <taxon>Alphaproteobacteria</taxon>
        <taxon>Rhodobacterales</taxon>
        <taxon>Paracoccaceae</taxon>
        <taxon>Phaeovulum</taxon>
    </lineage>
</organism>
<keyword evidence="2" id="KW-1185">Reference proteome</keyword>
<dbReference type="EMBL" id="PZKF01000034">
    <property type="protein sequence ID" value="PTE16727.1"/>
    <property type="molecule type" value="Genomic_DNA"/>
</dbReference>
<gene>
    <name evidence="1" type="ORF">C5F46_12705</name>
</gene>